<evidence type="ECO:0000256" key="4">
    <source>
        <dbReference type="PIRNR" id="PIRNR036497"/>
    </source>
</evidence>
<evidence type="ECO:0000256" key="2">
    <source>
        <dbReference type="ARBA" id="ARBA00013213"/>
    </source>
</evidence>
<dbReference type="SUPFAM" id="SSF51735">
    <property type="entry name" value="NAD(P)-binding Rossmann-fold domains"/>
    <property type="match status" value="1"/>
</dbReference>
<feature type="binding site" evidence="6">
    <location>
        <position position="233"/>
    </location>
    <ligand>
        <name>L-homoserine</name>
        <dbReference type="ChEBI" id="CHEBI:57476"/>
    </ligand>
</feature>
<dbReference type="PANTHER" id="PTHR43331">
    <property type="entry name" value="HOMOSERINE DEHYDROGENASE"/>
    <property type="match status" value="1"/>
</dbReference>
<evidence type="ECO:0000256" key="6">
    <source>
        <dbReference type="PIRSR" id="PIRSR036497-2"/>
    </source>
</evidence>
<dbReference type="SUPFAM" id="SSF55347">
    <property type="entry name" value="Glyceraldehyde-3-phosphate dehydrogenase-like, C-terminal domain"/>
    <property type="match status" value="1"/>
</dbReference>
<keyword evidence="9" id="KW-1185">Reference proteome</keyword>
<reference evidence="9" key="1">
    <citation type="submission" date="2018-01" db="EMBL/GenBank/DDBJ databases">
        <authorList>
            <person name="Kerou L M."/>
        </authorList>
    </citation>
    <scope>NUCLEOTIDE SEQUENCE [LARGE SCALE GENOMIC DNA]</scope>
    <source>
        <strain evidence="9">SCU2</strain>
    </source>
</reference>
<dbReference type="EC" id="1.1.1.3" evidence="2 4"/>
<dbReference type="PIRSF" id="PIRSF036497">
    <property type="entry name" value="HDH_short"/>
    <property type="match status" value="1"/>
</dbReference>
<keyword evidence="4" id="KW-0791">Threonine biosynthesis</keyword>
<keyword evidence="4 6" id="KW-0521">NADP</keyword>
<dbReference type="GO" id="GO:0009088">
    <property type="term" value="P:threonine biosynthetic process"/>
    <property type="evidence" value="ECO:0007669"/>
    <property type="project" value="UniProtKB-UniPathway"/>
</dbReference>
<dbReference type="NCBIfam" id="NF004976">
    <property type="entry name" value="PRK06349.1"/>
    <property type="match status" value="1"/>
</dbReference>
<evidence type="ECO:0000313" key="8">
    <source>
        <dbReference type="EMBL" id="SPC33613.1"/>
    </source>
</evidence>
<dbReference type="Pfam" id="PF00742">
    <property type="entry name" value="Homoserine_dh"/>
    <property type="match status" value="1"/>
</dbReference>
<dbReference type="PROSITE" id="PS01042">
    <property type="entry name" value="HOMOSER_DHGENASE"/>
    <property type="match status" value="1"/>
</dbReference>
<dbReference type="Gene3D" id="3.30.360.10">
    <property type="entry name" value="Dihydrodipicolinate Reductase, domain 2"/>
    <property type="match status" value="1"/>
</dbReference>
<dbReference type="NCBIfam" id="NF004912">
    <property type="entry name" value="PRK06270.1"/>
    <property type="match status" value="1"/>
</dbReference>
<feature type="binding site" evidence="6">
    <location>
        <begin position="16"/>
        <end position="21"/>
    </location>
    <ligand>
        <name>NADP(+)</name>
        <dbReference type="ChEBI" id="CHEBI:58349"/>
    </ligand>
</feature>
<dbReference type="InterPro" id="IPR036291">
    <property type="entry name" value="NAD(P)-bd_dom_sf"/>
</dbReference>
<dbReference type="FunFam" id="3.40.50.720:FF:000554">
    <property type="entry name" value="Homoserine dehydrogenase"/>
    <property type="match status" value="1"/>
</dbReference>
<sequence>MVEEEGWVRLRIILVGFGVVGQNLVKLLLSRADDIYLRYGMKPRLVATVDSKGVAVSQSGLDLQRLLEVKRLYGTVAAYHDDGQRGESADIDLIDRKKGGRCRVEEIIREMDAEVLVEATPTNLNDGEPGLSNITTAIKHGRNVVTVNKGPLALAMPSLLELAEYNGVMLRFSGTVGGGTPILEFAKHCLRGDRILSFKGILNGTTNYILSMMEDGLTFDEALNDARSKGYAEADPSLDIDGFDAAAKLVIMANWIMGMKVTMRDVRFKGIRDVRLEDILEAKKHGKVIKLIASCDESRRLRVEPMSIDKNEPLCVNGTLNAVTFTSEHSGELTVIGKGAGGMETASAILRDLIEVREAMGMGIGLNRS</sequence>
<dbReference type="UniPathway" id="UPA00051">
    <property type="reaction ID" value="UER00465"/>
</dbReference>
<keyword evidence="3 4" id="KW-0560">Oxidoreductase</keyword>
<dbReference type="Proteomes" id="UP000236248">
    <property type="component" value="Chromosome NCAV"/>
</dbReference>
<gene>
    <name evidence="8" type="primary">hom</name>
    <name evidence="8" type="ORF">NCAV_0419</name>
</gene>
<feature type="active site" description="Proton donor" evidence="5">
    <location>
        <position position="248"/>
    </location>
</feature>
<dbReference type="GO" id="GO:0009086">
    <property type="term" value="P:methionine biosynthetic process"/>
    <property type="evidence" value="ECO:0007669"/>
    <property type="project" value="UniProtKB-KW"/>
</dbReference>
<dbReference type="UniPathway" id="UPA00050">
    <property type="reaction ID" value="UER00063"/>
</dbReference>
<dbReference type="InterPro" id="IPR001342">
    <property type="entry name" value="HDH_cat"/>
</dbReference>
<name>A0A2K5APP5_9ARCH</name>
<evidence type="ECO:0000256" key="3">
    <source>
        <dbReference type="ARBA" id="ARBA00023002"/>
    </source>
</evidence>
<protein>
    <recommendedName>
        <fullName evidence="2 4">Homoserine dehydrogenase</fullName>
        <shortName evidence="4">HDH</shortName>
        <ecNumber evidence="2 4">1.1.1.3</ecNumber>
    </recommendedName>
</protein>
<dbReference type="PANTHER" id="PTHR43331:SF1">
    <property type="entry name" value="HOMOSERINE DEHYDROGENASE"/>
    <property type="match status" value="1"/>
</dbReference>
<keyword evidence="4" id="KW-0486">Methionine biosynthesis</keyword>
<dbReference type="GO" id="GO:0004412">
    <property type="term" value="F:homoserine dehydrogenase activity"/>
    <property type="evidence" value="ECO:0007669"/>
    <property type="project" value="UniProtKB-EC"/>
</dbReference>
<dbReference type="EMBL" id="LT981265">
    <property type="protein sequence ID" value="SPC33613.1"/>
    <property type="molecule type" value="Genomic_DNA"/>
</dbReference>
<dbReference type="Gene3D" id="3.40.50.720">
    <property type="entry name" value="NAD(P)-binding Rossmann-like Domain"/>
    <property type="match status" value="1"/>
</dbReference>
<dbReference type="InterPro" id="IPR019811">
    <property type="entry name" value="HDH_CS"/>
</dbReference>
<evidence type="ECO:0000256" key="1">
    <source>
        <dbReference type="ARBA" id="ARBA00006753"/>
    </source>
</evidence>
<feature type="domain" description="Homoserine dehydrogenase catalytic" evidence="7">
    <location>
        <begin position="181"/>
        <end position="354"/>
    </location>
</feature>
<dbReference type="AlphaFoldDB" id="A0A2K5APP5"/>
<evidence type="ECO:0000256" key="5">
    <source>
        <dbReference type="PIRSR" id="PIRSR036497-1"/>
    </source>
</evidence>
<comment type="catalytic activity">
    <reaction evidence="4">
        <text>L-homoserine + NADP(+) = L-aspartate 4-semialdehyde + NADPH + H(+)</text>
        <dbReference type="Rhea" id="RHEA:15761"/>
        <dbReference type="ChEBI" id="CHEBI:15378"/>
        <dbReference type="ChEBI" id="CHEBI:57476"/>
        <dbReference type="ChEBI" id="CHEBI:57783"/>
        <dbReference type="ChEBI" id="CHEBI:58349"/>
        <dbReference type="ChEBI" id="CHEBI:537519"/>
        <dbReference type="EC" id="1.1.1.3"/>
    </reaction>
</comment>
<keyword evidence="4" id="KW-0028">Amino-acid biosynthesis</keyword>
<evidence type="ECO:0000313" key="9">
    <source>
        <dbReference type="Proteomes" id="UP000236248"/>
    </source>
</evidence>
<feature type="binding site" evidence="6">
    <location>
        <position position="149"/>
    </location>
    <ligand>
        <name>NADPH</name>
        <dbReference type="ChEBI" id="CHEBI:57783"/>
    </ligand>
</feature>
<dbReference type="InterPro" id="IPR022697">
    <property type="entry name" value="HDH_short"/>
</dbReference>
<proteinExistence type="inferred from homology"/>
<evidence type="ECO:0000259" key="7">
    <source>
        <dbReference type="Pfam" id="PF00742"/>
    </source>
</evidence>
<comment type="similarity">
    <text evidence="1 4">Belongs to the homoserine dehydrogenase family.</text>
</comment>
<accession>A0A2K5APP5</accession>
<dbReference type="KEGG" id="ncv:NCAV_0419"/>
<organism evidence="8 9">
    <name type="scientific">Candidatus Nitrosocaldus cavascurensis</name>
    <dbReference type="NCBI Taxonomy" id="2058097"/>
    <lineage>
        <taxon>Archaea</taxon>
        <taxon>Nitrososphaerota</taxon>
        <taxon>Nitrososphaeria</taxon>
        <taxon>Candidatus Nitrosocaldales</taxon>
        <taxon>Candidatus Nitrosocaldaceae</taxon>
        <taxon>Candidatus Nitrosocaldus</taxon>
    </lineage>
</organism>
<dbReference type="FunFam" id="3.30.360.10:FF:000005">
    <property type="entry name" value="Homoserine dehydrogenase"/>
    <property type="match status" value="1"/>
</dbReference>